<dbReference type="InterPro" id="IPR011050">
    <property type="entry name" value="Pectin_lyase_fold/virulence"/>
</dbReference>
<dbReference type="SUPFAM" id="SSF51126">
    <property type="entry name" value="Pectin lyase-like"/>
    <property type="match status" value="1"/>
</dbReference>
<dbReference type="AlphaFoldDB" id="A0A5J4W6P7"/>
<protein>
    <submittedName>
        <fullName evidence="1">Uncharacterized protein</fullName>
    </submittedName>
</protein>
<sequence length="540" mass="59850">MHSNAGAVHGKLEYLDSTTHVLQDQQWTDSINNKIVKFTYFEIGSNIGIFNTQSASNFEYFECFQDGALFDIIRTIPLFQSYSGQLILQDGYLHDIVLSDCSLIEISGQSSTSTASIDIRHCRFERIALYKATDANPNNPSIQPTQCCVIQIKVPNTSHYDSHSYQFIDNSFSGITAGDINDPLFRMTAYSDYAPVMITYEGYPDPQVGNCECNITFKRSRFISTHGSHTGCIDIRGRIQTIRLDRMIFSKTVAEDGFVKLCRSDSDAPKLAAQSNLDIGQLDYLIPDICDIIVVSESGNDATGIGTETNPFQTVYTAVALMNPKKASFVEKIVDLEDIISTINIKAGTYIEPRMRIISERITMKGEGIQNTIIQNYINLDDKTSCLIFIEPDNTACKLDINDIAFEQQNYGSFGDDALIMIYYGEVRLQSCSFRQTDSSSLHNTSFIRIKQKQVALSGISFSNGNFSHDTAAIEVIPGGGSILNGCNFTSISGAAVLSAVLSGTFDDLIMISPIKKFNRFSNLLFAHSLNVILLETLDK</sequence>
<evidence type="ECO:0000313" key="1">
    <source>
        <dbReference type="EMBL" id="KAA6390594.1"/>
    </source>
</evidence>
<evidence type="ECO:0000313" key="2">
    <source>
        <dbReference type="Proteomes" id="UP000324800"/>
    </source>
</evidence>
<organism evidence="1 2">
    <name type="scientific">Streblomastix strix</name>
    <dbReference type="NCBI Taxonomy" id="222440"/>
    <lineage>
        <taxon>Eukaryota</taxon>
        <taxon>Metamonada</taxon>
        <taxon>Preaxostyla</taxon>
        <taxon>Oxymonadida</taxon>
        <taxon>Streblomastigidae</taxon>
        <taxon>Streblomastix</taxon>
    </lineage>
</organism>
<dbReference type="EMBL" id="SNRW01003171">
    <property type="protein sequence ID" value="KAA6390594.1"/>
    <property type="molecule type" value="Genomic_DNA"/>
</dbReference>
<comment type="caution">
    <text evidence="1">The sequence shown here is derived from an EMBL/GenBank/DDBJ whole genome shotgun (WGS) entry which is preliminary data.</text>
</comment>
<accession>A0A5J4W6P7</accession>
<gene>
    <name evidence="1" type="ORF">EZS28_013881</name>
</gene>
<dbReference type="Proteomes" id="UP000324800">
    <property type="component" value="Unassembled WGS sequence"/>
</dbReference>
<name>A0A5J4W6P7_9EUKA</name>
<reference evidence="1 2" key="1">
    <citation type="submission" date="2019-03" db="EMBL/GenBank/DDBJ databases">
        <title>Single cell metagenomics reveals metabolic interactions within the superorganism composed of flagellate Streblomastix strix and complex community of Bacteroidetes bacteria on its surface.</title>
        <authorList>
            <person name="Treitli S.C."/>
            <person name="Kolisko M."/>
            <person name="Husnik F."/>
            <person name="Keeling P."/>
            <person name="Hampl V."/>
        </authorList>
    </citation>
    <scope>NUCLEOTIDE SEQUENCE [LARGE SCALE GENOMIC DNA]</scope>
    <source>
        <strain evidence="1">ST1C</strain>
    </source>
</reference>
<proteinExistence type="predicted"/>
<dbReference type="Gene3D" id="2.160.20.10">
    <property type="entry name" value="Single-stranded right-handed beta-helix, Pectin lyase-like"/>
    <property type="match status" value="1"/>
</dbReference>
<dbReference type="InterPro" id="IPR012334">
    <property type="entry name" value="Pectin_lyas_fold"/>
</dbReference>